<keyword evidence="2" id="KW-1185">Reference proteome</keyword>
<name>A0A822ZXH9_NELNU</name>
<comment type="caution">
    <text evidence="1">The sequence shown here is derived from an EMBL/GenBank/DDBJ whole genome shotgun (WGS) entry which is preliminary data.</text>
</comment>
<proteinExistence type="predicted"/>
<organism evidence="1 2">
    <name type="scientific">Nelumbo nucifera</name>
    <name type="common">Sacred lotus</name>
    <dbReference type="NCBI Taxonomy" id="4432"/>
    <lineage>
        <taxon>Eukaryota</taxon>
        <taxon>Viridiplantae</taxon>
        <taxon>Streptophyta</taxon>
        <taxon>Embryophyta</taxon>
        <taxon>Tracheophyta</taxon>
        <taxon>Spermatophyta</taxon>
        <taxon>Magnoliopsida</taxon>
        <taxon>Proteales</taxon>
        <taxon>Nelumbonaceae</taxon>
        <taxon>Nelumbo</taxon>
    </lineage>
</organism>
<reference evidence="1 2" key="1">
    <citation type="journal article" date="2020" name="Mol. Biol. Evol.">
        <title>Distinct Expression and Methylation Patterns for Genes with Different Fates following a Single Whole-Genome Duplication in Flowering Plants.</title>
        <authorList>
            <person name="Shi T."/>
            <person name="Rahmani R.S."/>
            <person name="Gugger P.F."/>
            <person name="Wang M."/>
            <person name="Li H."/>
            <person name="Zhang Y."/>
            <person name="Li Z."/>
            <person name="Wang Q."/>
            <person name="Van de Peer Y."/>
            <person name="Marchal K."/>
            <person name="Chen J."/>
        </authorList>
    </citation>
    <scope>NUCLEOTIDE SEQUENCE [LARGE SCALE GENOMIC DNA]</scope>
    <source>
        <tissue evidence="1">Leaf</tissue>
    </source>
</reference>
<dbReference type="Proteomes" id="UP000607653">
    <property type="component" value="Unassembled WGS sequence"/>
</dbReference>
<gene>
    <name evidence="1" type="ORF">HUJ06_017493</name>
</gene>
<sequence length="145" mass="16714">MECENIESLECREGKKPIKGVMYSGCRIPQREFGFHSINYIGFSIMKGSLLLTHSQSFTRTITKQKLDSTELSNLPRNNSEILKFRFHRTIMRLNIKKKKRTSDSDFQCTIAKNARTTQKIPPKNLTTKNRELVFVQILNSPCGS</sequence>
<evidence type="ECO:0000313" key="2">
    <source>
        <dbReference type="Proteomes" id="UP000607653"/>
    </source>
</evidence>
<dbReference type="EMBL" id="DUZY01000008">
    <property type="protein sequence ID" value="DAD47556.1"/>
    <property type="molecule type" value="Genomic_DNA"/>
</dbReference>
<evidence type="ECO:0000313" key="1">
    <source>
        <dbReference type="EMBL" id="DAD47556.1"/>
    </source>
</evidence>
<accession>A0A822ZXH9</accession>
<dbReference type="AlphaFoldDB" id="A0A822ZXH9"/>
<protein>
    <submittedName>
        <fullName evidence="1">Uncharacterized protein</fullName>
    </submittedName>
</protein>